<gene>
    <name evidence="1" type="ORF">B0T11DRAFT_272798</name>
</gene>
<keyword evidence="2" id="KW-1185">Reference proteome</keyword>
<proteinExistence type="predicted"/>
<evidence type="ECO:0008006" key="3">
    <source>
        <dbReference type="Google" id="ProtNLM"/>
    </source>
</evidence>
<comment type="caution">
    <text evidence="1">The sequence shown here is derived from an EMBL/GenBank/DDBJ whole genome shotgun (WGS) entry which is preliminary data.</text>
</comment>
<dbReference type="Gene3D" id="3.30.70.100">
    <property type="match status" value="1"/>
</dbReference>
<evidence type="ECO:0000313" key="1">
    <source>
        <dbReference type="EMBL" id="KAH7376702.1"/>
    </source>
</evidence>
<dbReference type="AlphaFoldDB" id="A0A8K0TTZ5"/>
<sequence length="237" mass="25891">MLSVPPPFIAQDTATMTVTEIGCMGVKPGLDIMDPSKPEGRILPEAWRTVTTKPGGPSRVCWGLEHEDPSRVWAFFDWESVEQHHNFIKTHAPDAVKDIPKICTASECVKHAALEPSTDALTAPWVEVTLAYFPKDIAEADKEVALTQVYKVLAASGVENRALGWGLENDYPVRGGDGQTGAALVGVVGWPSREEQARFRGTDGYNESVELLKRTPGLVGSINVSIEGKHMEREVEK</sequence>
<dbReference type="Proteomes" id="UP000813385">
    <property type="component" value="Unassembled WGS sequence"/>
</dbReference>
<evidence type="ECO:0000313" key="2">
    <source>
        <dbReference type="Proteomes" id="UP000813385"/>
    </source>
</evidence>
<organism evidence="1 2">
    <name type="scientific">Plectosphaerella cucumerina</name>
    <dbReference type="NCBI Taxonomy" id="40658"/>
    <lineage>
        <taxon>Eukaryota</taxon>
        <taxon>Fungi</taxon>
        <taxon>Dikarya</taxon>
        <taxon>Ascomycota</taxon>
        <taxon>Pezizomycotina</taxon>
        <taxon>Sordariomycetes</taxon>
        <taxon>Hypocreomycetidae</taxon>
        <taxon>Glomerellales</taxon>
        <taxon>Plectosphaerellaceae</taxon>
        <taxon>Plectosphaerella</taxon>
    </lineage>
</organism>
<protein>
    <recommendedName>
        <fullName evidence="3">ABM domain-containing protein</fullName>
    </recommendedName>
</protein>
<dbReference type="OrthoDB" id="3830579at2759"/>
<name>A0A8K0TTZ5_9PEZI</name>
<accession>A0A8K0TTZ5</accession>
<reference evidence="1" key="1">
    <citation type="journal article" date="2021" name="Nat. Commun.">
        <title>Genetic determinants of endophytism in the Arabidopsis root mycobiome.</title>
        <authorList>
            <person name="Mesny F."/>
            <person name="Miyauchi S."/>
            <person name="Thiergart T."/>
            <person name="Pickel B."/>
            <person name="Atanasova L."/>
            <person name="Karlsson M."/>
            <person name="Huettel B."/>
            <person name="Barry K.W."/>
            <person name="Haridas S."/>
            <person name="Chen C."/>
            <person name="Bauer D."/>
            <person name="Andreopoulos W."/>
            <person name="Pangilinan J."/>
            <person name="LaButti K."/>
            <person name="Riley R."/>
            <person name="Lipzen A."/>
            <person name="Clum A."/>
            <person name="Drula E."/>
            <person name="Henrissat B."/>
            <person name="Kohler A."/>
            <person name="Grigoriev I.V."/>
            <person name="Martin F.M."/>
            <person name="Hacquard S."/>
        </authorList>
    </citation>
    <scope>NUCLEOTIDE SEQUENCE</scope>
    <source>
        <strain evidence="1">MPI-CAGE-AT-0016</strain>
    </source>
</reference>
<dbReference type="EMBL" id="JAGPXD010000001">
    <property type="protein sequence ID" value="KAH7376702.1"/>
    <property type="molecule type" value="Genomic_DNA"/>
</dbReference>